<feature type="compositionally biased region" description="Low complexity" evidence="5">
    <location>
        <begin position="82"/>
        <end position="94"/>
    </location>
</feature>
<keyword evidence="7" id="KW-1185">Reference proteome</keyword>
<dbReference type="Pfam" id="PF01501">
    <property type="entry name" value="Glyco_transf_8"/>
    <property type="match status" value="1"/>
</dbReference>
<dbReference type="GO" id="GO:0071555">
    <property type="term" value="P:cell wall organization"/>
    <property type="evidence" value="ECO:0007669"/>
    <property type="project" value="UniProtKB-KW"/>
</dbReference>
<feature type="compositionally biased region" description="Basic and acidic residues" evidence="5">
    <location>
        <begin position="61"/>
        <end position="74"/>
    </location>
</feature>
<gene>
    <name evidence="6" type="ORF">KI387_036991</name>
</gene>
<comment type="subcellular location">
    <subcellularLocation>
        <location evidence="4">Golgi apparatus membrane</location>
        <topology evidence="4">Single-pass type II membrane protein</topology>
    </subcellularLocation>
</comment>
<keyword evidence="3 4" id="KW-0328">Glycosyltransferase</keyword>
<keyword evidence="4" id="KW-0961">Cell wall biogenesis/degradation</keyword>
<dbReference type="CDD" id="cd06429">
    <property type="entry name" value="GT8_like_1"/>
    <property type="match status" value="1"/>
</dbReference>
<dbReference type="EC" id="2.4.1.-" evidence="4"/>
<comment type="pathway">
    <text evidence="1 4">Glycan metabolism; pectin biosynthesis.</text>
</comment>
<feature type="region of interest" description="Disordered" evidence="5">
    <location>
        <begin position="61"/>
        <end position="103"/>
    </location>
</feature>
<dbReference type="InterPro" id="IPR029993">
    <property type="entry name" value="GAUT"/>
</dbReference>
<dbReference type="InterPro" id="IPR029044">
    <property type="entry name" value="Nucleotide-diphossugar_trans"/>
</dbReference>
<dbReference type="Proteomes" id="UP000824469">
    <property type="component" value="Unassembled WGS sequence"/>
</dbReference>
<dbReference type="OMA" id="FQHNDDE"/>
<comment type="caution">
    <text evidence="6">The sequence shown here is derived from an EMBL/GenBank/DDBJ whole genome shotgun (WGS) entry which is preliminary data.</text>
</comment>
<proteinExistence type="inferred from homology"/>
<organism evidence="6 7">
    <name type="scientific">Taxus chinensis</name>
    <name type="common">Chinese yew</name>
    <name type="synonym">Taxus wallichiana var. chinensis</name>
    <dbReference type="NCBI Taxonomy" id="29808"/>
    <lineage>
        <taxon>Eukaryota</taxon>
        <taxon>Viridiplantae</taxon>
        <taxon>Streptophyta</taxon>
        <taxon>Embryophyta</taxon>
        <taxon>Tracheophyta</taxon>
        <taxon>Spermatophyta</taxon>
        <taxon>Pinopsida</taxon>
        <taxon>Pinidae</taxon>
        <taxon>Conifers II</taxon>
        <taxon>Cupressales</taxon>
        <taxon>Taxaceae</taxon>
        <taxon>Taxus</taxon>
    </lineage>
</organism>
<dbReference type="GO" id="GO:0000139">
    <property type="term" value="C:Golgi membrane"/>
    <property type="evidence" value="ECO:0007669"/>
    <property type="project" value="UniProtKB-SubCell"/>
</dbReference>
<keyword evidence="4" id="KW-0333">Golgi apparatus</keyword>
<dbReference type="GO" id="GO:0047262">
    <property type="term" value="F:polygalacturonate 4-alpha-galacturonosyltransferase activity"/>
    <property type="evidence" value="ECO:0007669"/>
    <property type="project" value="InterPro"/>
</dbReference>
<name>A0AA38L3D6_TAXCH</name>
<evidence type="ECO:0000256" key="3">
    <source>
        <dbReference type="ARBA" id="ARBA00022676"/>
    </source>
</evidence>
<dbReference type="Gene3D" id="3.90.550.10">
    <property type="entry name" value="Spore Coat Polysaccharide Biosynthesis Protein SpsA, Chain A"/>
    <property type="match status" value="1"/>
</dbReference>
<feature type="region of interest" description="Disordered" evidence="5">
    <location>
        <begin position="163"/>
        <end position="197"/>
    </location>
</feature>
<evidence type="ECO:0000256" key="2">
    <source>
        <dbReference type="ARBA" id="ARBA00006351"/>
    </source>
</evidence>
<comment type="similarity">
    <text evidence="2 4">Belongs to the glycosyltransferase 8 family.</text>
</comment>
<dbReference type="EMBL" id="JAHRHJ020000007">
    <property type="protein sequence ID" value="KAH9309080.1"/>
    <property type="molecule type" value="Genomic_DNA"/>
</dbReference>
<keyword evidence="3 4" id="KW-0808">Transferase</keyword>
<feature type="compositionally biased region" description="Polar residues" evidence="5">
    <location>
        <begin position="183"/>
        <end position="196"/>
    </location>
</feature>
<evidence type="ECO:0000256" key="4">
    <source>
        <dbReference type="RuleBase" id="RU362027"/>
    </source>
</evidence>
<evidence type="ECO:0000256" key="5">
    <source>
        <dbReference type="SAM" id="MobiDB-lite"/>
    </source>
</evidence>
<dbReference type="Pfam" id="PF25557">
    <property type="entry name" value="GAUT_1"/>
    <property type="match status" value="1"/>
</dbReference>
<evidence type="ECO:0000313" key="7">
    <source>
        <dbReference type="Proteomes" id="UP000824469"/>
    </source>
</evidence>
<protein>
    <recommendedName>
        <fullName evidence="4">Hexosyltransferase</fullName>
        <ecNumber evidence="4">2.4.1.-</ecNumber>
    </recommendedName>
</protein>
<reference evidence="6 7" key="1">
    <citation type="journal article" date="2021" name="Nat. Plants">
        <title>The Taxus genome provides insights into paclitaxel biosynthesis.</title>
        <authorList>
            <person name="Xiong X."/>
            <person name="Gou J."/>
            <person name="Liao Q."/>
            <person name="Li Y."/>
            <person name="Zhou Q."/>
            <person name="Bi G."/>
            <person name="Li C."/>
            <person name="Du R."/>
            <person name="Wang X."/>
            <person name="Sun T."/>
            <person name="Guo L."/>
            <person name="Liang H."/>
            <person name="Lu P."/>
            <person name="Wu Y."/>
            <person name="Zhang Z."/>
            <person name="Ro D.K."/>
            <person name="Shang Y."/>
            <person name="Huang S."/>
            <person name="Yan J."/>
        </authorList>
    </citation>
    <scope>NUCLEOTIDE SEQUENCE [LARGE SCALE GENOMIC DNA]</scope>
    <source>
        <strain evidence="6">Ta-2019</strain>
    </source>
</reference>
<evidence type="ECO:0000313" key="6">
    <source>
        <dbReference type="EMBL" id="KAH9309080.1"/>
    </source>
</evidence>
<dbReference type="PANTHER" id="PTHR32116:SF12">
    <property type="entry name" value="GALACTURONOSYLTRANSFERASE 7-RELATED"/>
    <property type="match status" value="1"/>
</dbReference>
<evidence type="ECO:0000256" key="1">
    <source>
        <dbReference type="ARBA" id="ARBA00004877"/>
    </source>
</evidence>
<dbReference type="AlphaFoldDB" id="A0AA38L3D6"/>
<dbReference type="SUPFAM" id="SSF53448">
    <property type="entry name" value="Nucleotide-diphospho-sugar transferases"/>
    <property type="match status" value="1"/>
</dbReference>
<feature type="non-terminal residue" evidence="6">
    <location>
        <position position="675"/>
    </location>
</feature>
<dbReference type="InterPro" id="IPR002495">
    <property type="entry name" value="Glyco_trans_8"/>
</dbReference>
<dbReference type="PANTHER" id="PTHR32116">
    <property type="entry name" value="GALACTURONOSYLTRANSFERASE 4-RELATED"/>
    <property type="match status" value="1"/>
</dbReference>
<sequence length="675" mass="76500">MSMKKGWRRFGVAVVCLVLLSMLVPLVFLLGLYGGFQTSYVNDEGPPTLNQTSDSRVLILPEHDDSSHETERHRSSYLGDISNKSRSSLSNVSNDGAVTKSSNIPETDIKPSIIVKDSGVKASHNFSRTTHGNLDKLLNRHPISGGSDVLNLSWHSTKTAGLPENFGASSLPDGGADRKSEKPGQSNLKTNASGNGLSDDMDKVCEAALGSYCKWSSVHREEMGDSLVKVLKNQLFLARAYYPSIIKHRNREKIQHELRHHIQSIEHMLSEATADADLPAGAWKKAKTMEGVLARNYPLDCNNVVKKLGQILDLTEDEARFHRKQSVFLYQLAVQTMPKSLHCLSMRLTVEYFRTHEGSIESPLSKNSEDLDLYHYAIYSTNILAASVVINSTIIHAKEPEKHMFHLITDRQNYIAMKFWFLENTYGNAAVHVHKLDDSNLFHSNNSMIATISSEEFRVAVESQTKNSSHPSISNRKINYLSTFNHPHFCLPEIFPSLNKVLLLDEDVVVQRDLTPLWSIDLQGKVNGAVEDCEVRFHHLGKYLNSSKFFPTGFDGNMCTWMSGMNIIDLQQWRKQDLTKLYKRWLKLQNRHKVPWRLGTLPASLITFYNMTFSLDKSWLSVGLGHNFGIDQHDVKKSAVLHYNGALKPWLEIGINKYKPYWAKYLKRDDHFMLD</sequence>
<accession>A0AA38L3D6</accession>